<accession>A0A2W5TPT7</accession>
<feature type="region of interest" description="Disordered" evidence="1">
    <location>
        <begin position="39"/>
        <end position="59"/>
    </location>
</feature>
<dbReference type="EMBL" id="QFQP01000005">
    <property type="protein sequence ID" value="PZR15363.1"/>
    <property type="molecule type" value="Genomic_DNA"/>
</dbReference>
<reference evidence="2 3" key="1">
    <citation type="submission" date="2017-08" db="EMBL/GenBank/DDBJ databases">
        <title>Infants hospitalized years apart are colonized by the same room-sourced microbial strains.</title>
        <authorList>
            <person name="Brooks B."/>
            <person name="Olm M.R."/>
            <person name="Firek B.A."/>
            <person name="Baker R."/>
            <person name="Thomas B.C."/>
            <person name="Morowitz M.J."/>
            <person name="Banfield J.F."/>
        </authorList>
    </citation>
    <scope>NUCLEOTIDE SEQUENCE [LARGE SCALE GENOMIC DNA]</scope>
    <source>
        <strain evidence="2">S2_003_000_R2_14</strain>
    </source>
</reference>
<feature type="compositionally biased region" description="Low complexity" evidence="1">
    <location>
        <begin position="48"/>
        <end position="59"/>
    </location>
</feature>
<evidence type="ECO:0008006" key="4">
    <source>
        <dbReference type="Google" id="ProtNLM"/>
    </source>
</evidence>
<proteinExistence type="predicted"/>
<name>A0A2W5TPT7_9BACT</name>
<dbReference type="Proteomes" id="UP000249061">
    <property type="component" value="Unassembled WGS sequence"/>
</dbReference>
<dbReference type="AlphaFoldDB" id="A0A2W5TPT7"/>
<dbReference type="PROSITE" id="PS51257">
    <property type="entry name" value="PROKAR_LIPOPROTEIN"/>
    <property type="match status" value="1"/>
</dbReference>
<protein>
    <recommendedName>
        <fullName evidence="4">Lipoprotein</fullName>
    </recommendedName>
</protein>
<evidence type="ECO:0000313" key="2">
    <source>
        <dbReference type="EMBL" id="PZR15363.1"/>
    </source>
</evidence>
<evidence type="ECO:0000256" key="1">
    <source>
        <dbReference type="SAM" id="MobiDB-lite"/>
    </source>
</evidence>
<sequence length="411" mass="42920">MKRVVIVLMLTALAACDWDDAEKKARCRRDPACASSVMDAGAEDAGEPDAGTADAGAADAGVDAGAPRSVFFPADDPVTARPIGLFPGSAGRVWVVGDVDERSVVQLRDATGQLVRDFSFDGSVAAAYADGEVYPALVLLRDDPDLVTRLQVLREDGTVIDGGARGGTDVSLYVFGGQARVSLWNADSTSLSQEIFNAVDLSPFTNAGSTECNTGLVDLQVQPEARGGAVAIVYNAPSTCTSTGPAQGIVVGRVGGVQTITPAGVRAAGEMDQISSVGGSLNGELRIVRRPTPYTLELGIGVWDGGVLQFVSDRRVFASEGVLGGDVSDNFVTFNSRGNVLTDTTGTGSSTGTPRVANVARITSWVKVELGQSRDARMPVLRVGEDNVWVLWAPADGGLQLSNFDTELRPR</sequence>
<gene>
    <name evidence="2" type="ORF">DI536_07875</name>
</gene>
<organism evidence="2 3">
    <name type="scientific">Archangium gephyra</name>
    <dbReference type="NCBI Taxonomy" id="48"/>
    <lineage>
        <taxon>Bacteria</taxon>
        <taxon>Pseudomonadati</taxon>
        <taxon>Myxococcota</taxon>
        <taxon>Myxococcia</taxon>
        <taxon>Myxococcales</taxon>
        <taxon>Cystobacterineae</taxon>
        <taxon>Archangiaceae</taxon>
        <taxon>Archangium</taxon>
    </lineage>
</organism>
<comment type="caution">
    <text evidence="2">The sequence shown here is derived from an EMBL/GenBank/DDBJ whole genome shotgun (WGS) entry which is preliminary data.</text>
</comment>
<evidence type="ECO:0000313" key="3">
    <source>
        <dbReference type="Proteomes" id="UP000249061"/>
    </source>
</evidence>